<dbReference type="GO" id="GO:0005078">
    <property type="term" value="F:MAP-kinase scaffold activity"/>
    <property type="evidence" value="ECO:0007669"/>
    <property type="project" value="TreeGrafter"/>
</dbReference>
<comment type="subcellular location">
    <subcellularLocation>
        <location evidence="1">Cytoplasm</location>
    </subcellularLocation>
</comment>
<accession>A0A6P8VL11</accession>
<dbReference type="InterPro" id="IPR047178">
    <property type="entry name" value="JIP1_scaffold"/>
</dbReference>
<dbReference type="InterPro" id="IPR011993">
    <property type="entry name" value="PH-like_dom_sf"/>
</dbReference>
<evidence type="ECO:0000256" key="7">
    <source>
        <dbReference type="SAM" id="MobiDB-lite"/>
    </source>
</evidence>
<dbReference type="InterPro" id="IPR001452">
    <property type="entry name" value="SH3_domain"/>
</dbReference>
<evidence type="ECO:0000313" key="10">
    <source>
        <dbReference type="Proteomes" id="UP000515161"/>
    </source>
</evidence>
<dbReference type="CDD" id="cd11943">
    <property type="entry name" value="SH3_JIP1"/>
    <property type="match status" value="1"/>
</dbReference>
<dbReference type="InterPro" id="IPR035638">
    <property type="entry name" value="JIP1_SH3"/>
</dbReference>
<evidence type="ECO:0000259" key="8">
    <source>
        <dbReference type="PROSITE" id="PS01179"/>
    </source>
</evidence>
<keyword evidence="5" id="KW-0597">Phosphoprotein</keyword>
<feature type="compositionally biased region" description="Basic and acidic residues" evidence="7">
    <location>
        <begin position="500"/>
        <end position="510"/>
    </location>
</feature>
<feature type="region of interest" description="Disordered" evidence="7">
    <location>
        <begin position="500"/>
        <end position="525"/>
    </location>
</feature>
<feature type="compositionally biased region" description="Basic and acidic residues" evidence="7">
    <location>
        <begin position="263"/>
        <end position="281"/>
    </location>
</feature>
<dbReference type="InterPro" id="IPR006020">
    <property type="entry name" value="PTB/PI_dom"/>
</dbReference>
<evidence type="ECO:0000256" key="4">
    <source>
        <dbReference type="ARBA" id="ARBA00022490"/>
    </source>
</evidence>
<feature type="compositionally biased region" description="Low complexity" evidence="7">
    <location>
        <begin position="22"/>
        <end position="32"/>
    </location>
</feature>
<dbReference type="PROSITE" id="PS01179">
    <property type="entry name" value="PID"/>
    <property type="match status" value="1"/>
</dbReference>
<dbReference type="GO" id="GO:0007254">
    <property type="term" value="P:JNK cascade"/>
    <property type="evidence" value="ECO:0007669"/>
    <property type="project" value="TreeGrafter"/>
</dbReference>
<keyword evidence="4" id="KW-0963">Cytoplasm</keyword>
<dbReference type="Gene3D" id="2.30.29.30">
    <property type="entry name" value="Pleckstrin-homology domain (PH domain)/Phosphotyrosine-binding domain (PTB)"/>
    <property type="match status" value="1"/>
</dbReference>
<evidence type="ECO:0000256" key="3">
    <source>
        <dbReference type="ARBA" id="ARBA00022443"/>
    </source>
</evidence>
<evidence type="ECO:0000256" key="1">
    <source>
        <dbReference type="ARBA" id="ARBA00004496"/>
    </source>
</evidence>
<dbReference type="GeneID" id="117549405"/>
<feature type="compositionally biased region" description="Low complexity" evidence="7">
    <location>
        <begin position="307"/>
        <end position="317"/>
    </location>
</feature>
<dbReference type="CDD" id="cd01212">
    <property type="entry name" value="PTB_JIP"/>
    <property type="match status" value="1"/>
</dbReference>
<dbReference type="PROSITE" id="PS50002">
    <property type="entry name" value="SH3"/>
    <property type="match status" value="1"/>
</dbReference>
<evidence type="ECO:0000256" key="6">
    <source>
        <dbReference type="PROSITE-ProRule" id="PRU00192"/>
    </source>
</evidence>
<evidence type="ECO:0000256" key="5">
    <source>
        <dbReference type="ARBA" id="ARBA00022553"/>
    </source>
</evidence>
<dbReference type="PANTHER" id="PTHR47437:SF3">
    <property type="entry name" value="C-JUN-AMINO-TERMINAL KINASE-INTERACTING PROTEIN 1"/>
    <property type="match status" value="1"/>
</dbReference>
<dbReference type="GO" id="GO:0005737">
    <property type="term" value="C:cytoplasm"/>
    <property type="evidence" value="ECO:0007669"/>
    <property type="project" value="UniProtKB-SubCell"/>
</dbReference>
<feature type="region of interest" description="Disordered" evidence="7">
    <location>
        <begin position="1"/>
        <end position="61"/>
    </location>
</feature>
<reference evidence="11" key="1">
    <citation type="submission" date="2025-08" db="UniProtKB">
        <authorList>
            <consortium name="RefSeq"/>
        </authorList>
    </citation>
    <scope>IDENTIFICATION</scope>
</reference>
<dbReference type="SMART" id="SM00326">
    <property type="entry name" value="SH3"/>
    <property type="match status" value="1"/>
</dbReference>
<dbReference type="GO" id="GO:0046328">
    <property type="term" value="P:regulation of JNK cascade"/>
    <property type="evidence" value="ECO:0007669"/>
    <property type="project" value="InterPro"/>
</dbReference>
<keyword evidence="10" id="KW-1185">Reference proteome</keyword>
<evidence type="ECO:0000256" key="2">
    <source>
        <dbReference type="ARBA" id="ARBA00009866"/>
    </source>
</evidence>
<evidence type="ECO:0000313" key="11">
    <source>
        <dbReference type="RefSeq" id="XP_034077182.1"/>
    </source>
</evidence>
<dbReference type="AlphaFoldDB" id="A0A6P8VL11"/>
<feature type="compositionally biased region" description="Low complexity" evidence="7">
    <location>
        <begin position="44"/>
        <end position="61"/>
    </location>
</feature>
<dbReference type="PANTHER" id="PTHR47437">
    <property type="entry name" value="JNK-INTERACTING PROTEIN 1-LIKE PROTEIN"/>
    <property type="match status" value="1"/>
</dbReference>
<proteinExistence type="inferred from homology"/>
<sequence length="876" mass="96762">MADREKRKLSTPSGRNNIQVKSPASFSSSSESDASRIDPEELHPSSLSSDSRPARSSLPPSLVFPHSSLSNILAPSPPPPPPLLSAVDALLTYSMDSGGEGEEGWMEDQWEKWLTHDISLDEFEDDDLSEITEITDECGVSLNFNGPDIKGRVRRGTNSLSGRAELGAVGQLQAEMLHLELIDGADGYHGDTESTKASAIAPPLLIKDPAAPVTMDTYRPKRPTTLNLFPIVPRTQDTLNNNSFGKKYSWQEKVSGSSSPLKTGERTPPREHSCLSDEDKCQGGGAQTKDRGTSTDAPCRHNHTSGHTKGSSTTAATRSKLQEKPPAPPPPQNYTPAPLYPAGKVDGGAPHKERIRYQTDVHLEPTEEIYLTPVQRSADPLDPPNSQDRPFLSQQTEQGRMSISSDTEGPPPYQPLPDRTNTSIYEEDEVYVPPPSYASCIEALITPPSARSTLTLDLSRKGSGTGAGVMLRPGSSVEYVDATDDSYCGEDEDVDRIMMDGQTRKGEGKGDGGGSKVPLRTPMNSEASGLSYDSVKYTLVVDEHAKLELVSLRQCYQGYSDDSDSATVYDNCVSSPFESAIGEEYEEEDEDDEDGIQIGGVRREATACLSEDSTPEVDLHFSKKFLNVFMNGHSRSSSAESFGLYSCLINGEEKDQSHRAVYRFVPRHDDELELEVEDPLLVEVQSEDFWYEGYNMRTGARGIFPAYYAIEVTKDAESYKDAEKSSEWMDRYRLKFLGSVQVPFHKGNDVLCAAMQKIATNRRVTVKYNPPSSCILEISVKGIKLAVQEDYYACDRSNECSHFFQLKNVSFCGYHPKNSKYFGFITKHPADQRFACHVFVSENSTKPLAESIGKAFQLYYKEFVDFSCPTEDIYLE</sequence>
<dbReference type="SUPFAM" id="SSF50729">
    <property type="entry name" value="PH domain-like"/>
    <property type="match status" value="1"/>
</dbReference>
<name>A0A6P8VL11_GYMAC</name>
<dbReference type="SUPFAM" id="SSF50044">
    <property type="entry name" value="SH3-domain"/>
    <property type="match status" value="1"/>
</dbReference>
<feature type="domain" description="SH3" evidence="9">
    <location>
        <begin position="653"/>
        <end position="714"/>
    </location>
</feature>
<dbReference type="KEGG" id="gacu:117549405"/>
<dbReference type="FunFam" id="2.30.29.30:FF:000108">
    <property type="entry name" value="C-Jun-amino-terminal kinase-interacting protein 1 isoform X2"/>
    <property type="match status" value="1"/>
</dbReference>
<dbReference type="InParanoid" id="A0A6P8VL11"/>
<organism evidence="10 11">
    <name type="scientific">Gymnodraco acuticeps</name>
    <name type="common">Antarctic dragonfish</name>
    <dbReference type="NCBI Taxonomy" id="8218"/>
    <lineage>
        <taxon>Eukaryota</taxon>
        <taxon>Metazoa</taxon>
        <taxon>Chordata</taxon>
        <taxon>Craniata</taxon>
        <taxon>Vertebrata</taxon>
        <taxon>Euteleostomi</taxon>
        <taxon>Actinopterygii</taxon>
        <taxon>Neopterygii</taxon>
        <taxon>Teleostei</taxon>
        <taxon>Neoteleostei</taxon>
        <taxon>Acanthomorphata</taxon>
        <taxon>Eupercaria</taxon>
        <taxon>Perciformes</taxon>
        <taxon>Notothenioidei</taxon>
        <taxon>Bathydraconidae</taxon>
        <taxon>Gymnodraco</taxon>
    </lineage>
</organism>
<dbReference type="GO" id="GO:0008432">
    <property type="term" value="F:JUN kinase binding"/>
    <property type="evidence" value="ECO:0007669"/>
    <property type="project" value="TreeGrafter"/>
</dbReference>
<dbReference type="InterPro" id="IPR036028">
    <property type="entry name" value="SH3-like_dom_sf"/>
</dbReference>
<dbReference type="OrthoDB" id="5965083at2759"/>
<feature type="region of interest" description="Disordered" evidence="7">
    <location>
        <begin position="250"/>
        <end position="350"/>
    </location>
</feature>
<feature type="compositionally biased region" description="Basic and acidic residues" evidence="7">
    <location>
        <begin position="33"/>
        <end position="43"/>
    </location>
</feature>
<dbReference type="Pfam" id="PF14604">
    <property type="entry name" value="SH3_9"/>
    <property type="match status" value="1"/>
</dbReference>
<dbReference type="Gene3D" id="2.30.30.40">
    <property type="entry name" value="SH3 Domains"/>
    <property type="match status" value="1"/>
</dbReference>
<dbReference type="FunFam" id="2.30.30.40:FF:000032">
    <property type="entry name" value="Putative C-Jun-amino-terminal kinase-interacting protein 2"/>
    <property type="match status" value="1"/>
</dbReference>
<dbReference type="Pfam" id="PF00640">
    <property type="entry name" value="PID"/>
    <property type="match status" value="1"/>
</dbReference>
<evidence type="ECO:0000259" key="9">
    <source>
        <dbReference type="PROSITE" id="PS50002"/>
    </source>
</evidence>
<protein>
    <submittedName>
        <fullName evidence="11">C-Jun-amino-terminal kinase-interacting protein 1-like isoform X1</fullName>
    </submittedName>
</protein>
<feature type="domain" description="PID" evidence="8">
    <location>
        <begin position="732"/>
        <end position="865"/>
    </location>
</feature>
<feature type="compositionally biased region" description="Polar residues" evidence="7">
    <location>
        <begin position="384"/>
        <end position="407"/>
    </location>
</feature>
<feature type="compositionally biased region" description="Polar residues" evidence="7">
    <location>
        <begin position="10"/>
        <end position="20"/>
    </location>
</feature>
<dbReference type="SMART" id="SM00462">
    <property type="entry name" value="PTB"/>
    <property type="match status" value="1"/>
</dbReference>
<feature type="region of interest" description="Disordered" evidence="7">
    <location>
        <begin position="374"/>
        <end position="420"/>
    </location>
</feature>
<dbReference type="RefSeq" id="XP_034077182.1">
    <property type="nucleotide sequence ID" value="XM_034221291.1"/>
</dbReference>
<dbReference type="Proteomes" id="UP000515161">
    <property type="component" value="Unplaced"/>
</dbReference>
<dbReference type="FunCoup" id="A0A6P8VL11">
    <property type="interactions" value="1310"/>
</dbReference>
<comment type="similarity">
    <text evidence="2">Belongs to the JIP scaffold family.</text>
</comment>
<gene>
    <name evidence="11" type="primary">LOC117549405</name>
</gene>
<keyword evidence="3 6" id="KW-0728">SH3 domain</keyword>
<feature type="compositionally biased region" description="Polar residues" evidence="7">
    <location>
        <begin position="252"/>
        <end position="261"/>
    </location>
</feature>